<feature type="transmembrane region" description="Helical" evidence="1">
    <location>
        <begin position="176"/>
        <end position="200"/>
    </location>
</feature>
<accession>A0A4R1N078</accession>
<sequence length="398" mass="45129">MLDELRKLYSEIHVKILTLIILMVTIVVPIVSIRSFNAIESADSSNIIKGTEAVRIIKDRYEDYKGELSIDTLNRVLNYYQSEPSEDLAYVDSSIRYPGIISILMDAYSSIIPGEGIHLNDLKNADDFYSRNTVQIMGFLNHSNDTYEPWEKDVILEKAESIETPFNIDFSRQWVFAYKLLSVIFIMIFLSAIIIGSRIFSYEKEKNMDLILATMSNKQLINIGKNKVLALLTFLTIKYAISITVLSIIFFSTTGLSAWSSQIQIEYFTSIYNLTLGSAYLLFIFMGWISTIAIGVLVAAVDAFTQKSYSTLVIGFIIVFSPLIITRLNAIPTFVKRFFQIQPVNGLLVEKSISSFQIYNVILFNILTTTAIIVNAILLLIVGMLIVPRLFSIRIKNR</sequence>
<comment type="caution">
    <text evidence="2">The sequence shown here is derived from an EMBL/GenBank/DDBJ whole genome shotgun (WGS) entry which is preliminary data.</text>
</comment>
<feature type="transmembrane region" description="Helical" evidence="1">
    <location>
        <begin position="228"/>
        <end position="251"/>
    </location>
</feature>
<reference evidence="2 3" key="1">
    <citation type="submission" date="2019-03" db="EMBL/GenBank/DDBJ databases">
        <title>Genomic Encyclopedia of Type Strains, Phase IV (KMG-IV): sequencing the most valuable type-strain genomes for metagenomic binning, comparative biology and taxonomic classification.</title>
        <authorList>
            <person name="Goeker M."/>
        </authorList>
    </citation>
    <scope>NUCLEOTIDE SEQUENCE [LARGE SCALE GENOMIC DNA]</scope>
    <source>
        <strain evidence="2 3">DSM 24176</strain>
    </source>
</reference>
<feature type="transmembrane region" description="Helical" evidence="1">
    <location>
        <begin position="271"/>
        <end position="300"/>
    </location>
</feature>
<dbReference type="OrthoDB" id="1700423at2"/>
<name>A0A4R1N078_9FIRM</name>
<keyword evidence="1" id="KW-0812">Transmembrane</keyword>
<dbReference type="EMBL" id="SMGQ01000011">
    <property type="protein sequence ID" value="TCK98242.1"/>
    <property type="molecule type" value="Genomic_DNA"/>
</dbReference>
<keyword evidence="1" id="KW-0472">Membrane</keyword>
<feature type="transmembrane region" description="Helical" evidence="1">
    <location>
        <begin position="12"/>
        <end position="31"/>
    </location>
</feature>
<feature type="transmembrane region" description="Helical" evidence="1">
    <location>
        <begin position="362"/>
        <end position="387"/>
    </location>
</feature>
<gene>
    <name evidence="2" type="ORF">EDC19_0662</name>
</gene>
<evidence type="ECO:0000256" key="1">
    <source>
        <dbReference type="SAM" id="Phobius"/>
    </source>
</evidence>
<dbReference type="RefSeq" id="WP_132280471.1">
    <property type="nucleotide sequence ID" value="NZ_SMGQ01000011.1"/>
</dbReference>
<evidence type="ECO:0000313" key="3">
    <source>
        <dbReference type="Proteomes" id="UP000294545"/>
    </source>
</evidence>
<keyword evidence="3" id="KW-1185">Reference proteome</keyword>
<organism evidence="2 3">
    <name type="scientific">Natranaerovirga hydrolytica</name>
    <dbReference type="NCBI Taxonomy" id="680378"/>
    <lineage>
        <taxon>Bacteria</taxon>
        <taxon>Bacillati</taxon>
        <taxon>Bacillota</taxon>
        <taxon>Clostridia</taxon>
        <taxon>Lachnospirales</taxon>
        <taxon>Natranaerovirgaceae</taxon>
        <taxon>Natranaerovirga</taxon>
    </lineage>
</organism>
<feature type="transmembrane region" description="Helical" evidence="1">
    <location>
        <begin position="312"/>
        <end position="330"/>
    </location>
</feature>
<evidence type="ECO:0008006" key="4">
    <source>
        <dbReference type="Google" id="ProtNLM"/>
    </source>
</evidence>
<evidence type="ECO:0000313" key="2">
    <source>
        <dbReference type="EMBL" id="TCK98242.1"/>
    </source>
</evidence>
<proteinExistence type="predicted"/>
<dbReference type="Proteomes" id="UP000294545">
    <property type="component" value="Unassembled WGS sequence"/>
</dbReference>
<keyword evidence="1" id="KW-1133">Transmembrane helix</keyword>
<dbReference type="AlphaFoldDB" id="A0A4R1N078"/>
<protein>
    <recommendedName>
        <fullName evidence="4">ABC-2 family transporter</fullName>
    </recommendedName>
</protein>